<dbReference type="PANTHER" id="PTHR43174">
    <property type="entry name" value="UDP-N-ACETYLGLUCOSAMINE 2-EPIMERASE"/>
    <property type="match status" value="1"/>
</dbReference>
<comment type="caution">
    <text evidence="3">The sequence shown here is derived from an EMBL/GenBank/DDBJ whole genome shotgun (WGS) entry which is preliminary data.</text>
</comment>
<dbReference type="NCBIfam" id="TIGR00236">
    <property type="entry name" value="wecB"/>
    <property type="match status" value="1"/>
</dbReference>
<dbReference type="SUPFAM" id="SSF53756">
    <property type="entry name" value="UDP-Glycosyltransferase/glycogen phosphorylase"/>
    <property type="match status" value="1"/>
</dbReference>
<dbReference type="GO" id="GO:0016853">
    <property type="term" value="F:isomerase activity"/>
    <property type="evidence" value="ECO:0007669"/>
    <property type="project" value="UniProtKB-KW"/>
</dbReference>
<gene>
    <name evidence="3" type="ORF">DAMNIGENAA_38670</name>
</gene>
<feature type="domain" description="UDP-N-acetylglucosamine 2-epimerase" evidence="2">
    <location>
        <begin position="41"/>
        <end position="376"/>
    </location>
</feature>
<keyword evidence="1" id="KW-0413">Isomerase</keyword>
<dbReference type="PANTHER" id="PTHR43174:SF1">
    <property type="entry name" value="UDP-N-ACETYLGLUCOSAMINE 2-EPIMERASE"/>
    <property type="match status" value="1"/>
</dbReference>
<evidence type="ECO:0000256" key="1">
    <source>
        <dbReference type="RuleBase" id="RU003513"/>
    </source>
</evidence>
<dbReference type="CDD" id="cd03786">
    <property type="entry name" value="GTB_UDP-GlcNAc_2-Epimerase"/>
    <property type="match status" value="1"/>
</dbReference>
<comment type="similarity">
    <text evidence="1">Belongs to the UDP-N-acetylglucosamine 2-epimerase family.</text>
</comment>
<organism evidence="3 4">
    <name type="scientific">Desulforhabdus amnigena</name>
    <dbReference type="NCBI Taxonomy" id="40218"/>
    <lineage>
        <taxon>Bacteria</taxon>
        <taxon>Pseudomonadati</taxon>
        <taxon>Thermodesulfobacteriota</taxon>
        <taxon>Syntrophobacteria</taxon>
        <taxon>Syntrophobacterales</taxon>
        <taxon>Syntrophobacteraceae</taxon>
        <taxon>Desulforhabdus</taxon>
    </lineage>
</organism>
<proteinExistence type="inferred from homology"/>
<keyword evidence="4" id="KW-1185">Reference proteome</keyword>
<dbReference type="RefSeq" id="WP_281796867.1">
    <property type="nucleotide sequence ID" value="NZ_BSDR01000001.1"/>
</dbReference>
<name>A0A9W6LAS4_9BACT</name>
<dbReference type="EMBL" id="BSDR01000001">
    <property type="protein sequence ID" value="GLI36434.1"/>
    <property type="molecule type" value="Genomic_DNA"/>
</dbReference>
<accession>A0A9W6LAS4</accession>
<dbReference type="Pfam" id="PF02350">
    <property type="entry name" value="Epimerase_2"/>
    <property type="match status" value="1"/>
</dbReference>
<dbReference type="Gene3D" id="3.40.50.2000">
    <property type="entry name" value="Glycogen Phosphorylase B"/>
    <property type="match status" value="2"/>
</dbReference>
<dbReference type="Proteomes" id="UP001144372">
    <property type="component" value="Unassembled WGS sequence"/>
</dbReference>
<dbReference type="InterPro" id="IPR029767">
    <property type="entry name" value="WecB-like"/>
</dbReference>
<sequence length="382" mass="43057">MKNSSSICENLRHLRIVNVVGARPNFMKMAPIIEAMNRYPERIRHILVHTGQHYDEKMSRAFFNDLGMPRPDIDLEVGSGSHAEQTARIMVEFEKVCLREKPDLVIVVGDVNSTMACTITAKKLGIRVAHVEAGLRSRDMNMPEEINRLCTDVLCDYLFTTDRFANENLRNEGVPEKKIFFVGNVMIDTLLKHREMASRLNLMDQWGLEPGKYATLTLHRPSNVDDRATLEGILEALSEIARDLPIVFPIHPRTRKMVEQFGLSHRLSNGNQVRGIWVTEPLGYLEFLHLNMNARMVLTDSGGLQEETTVLGVPCITLRENTERPITCEEGTNVIVGNRKENILAAARKVLQGGISQGKVPEKWDGKAAERIVKALLAVEDL</sequence>
<dbReference type="InterPro" id="IPR003331">
    <property type="entry name" value="UDP_GlcNAc_Epimerase_2_dom"/>
</dbReference>
<protein>
    <submittedName>
        <fullName evidence="3">UDP-N-acetylglucosamine 2-epimerase (Non-hydrolyzing)</fullName>
    </submittedName>
</protein>
<evidence type="ECO:0000259" key="2">
    <source>
        <dbReference type="Pfam" id="PF02350"/>
    </source>
</evidence>
<evidence type="ECO:0000313" key="3">
    <source>
        <dbReference type="EMBL" id="GLI36434.1"/>
    </source>
</evidence>
<evidence type="ECO:0000313" key="4">
    <source>
        <dbReference type="Proteomes" id="UP001144372"/>
    </source>
</evidence>
<reference evidence="3" key="1">
    <citation type="submission" date="2022-12" db="EMBL/GenBank/DDBJ databases">
        <title>Reference genome sequencing for broad-spectrum identification of bacterial and archaeal isolates by mass spectrometry.</title>
        <authorList>
            <person name="Sekiguchi Y."/>
            <person name="Tourlousse D.M."/>
        </authorList>
    </citation>
    <scope>NUCLEOTIDE SEQUENCE</scope>
    <source>
        <strain evidence="3">ASRB1</strain>
    </source>
</reference>
<dbReference type="AlphaFoldDB" id="A0A9W6LAS4"/>